<dbReference type="PROSITE" id="PS51192">
    <property type="entry name" value="HELICASE_ATP_BIND_1"/>
    <property type="match status" value="1"/>
</dbReference>
<dbReference type="GO" id="GO:0005524">
    <property type="term" value="F:ATP binding"/>
    <property type="evidence" value="ECO:0007669"/>
    <property type="project" value="InterPro"/>
</dbReference>
<dbReference type="InterPro" id="IPR059033">
    <property type="entry name" value="C144_05_dom"/>
</dbReference>
<dbReference type="PROSITE" id="PS50089">
    <property type="entry name" value="ZF_RING_2"/>
    <property type="match status" value="1"/>
</dbReference>
<evidence type="ECO:0000256" key="2">
    <source>
        <dbReference type="ARBA" id="ARBA00022741"/>
    </source>
</evidence>
<dbReference type="PANTHER" id="PTHR45865:SF1">
    <property type="entry name" value="E3 UBIQUITIN-PROTEIN LIGASE SHPRH"/>
    <property type="match status" value="1"/>
</dbReference>
<dbReference type="Pfam" id="PF13639">
    <property type="entry name" value="zf-RING_2"/>
    <property type="match status" value="1"/>
</dbReference>
<feature type="region of interest" description="Disordered" evidence="8">
    <location>
        <begin position="754"/>
        <end position="773"/>
    </location>
</feature>
<dbReference type="OrthoDB" id="5330228at2759"/>
<evidence type="ECO:0000313" key="14">
    <source>
        <dbReference type="Proteomes" id="UP000249757"/>
    </source>
</evidence>
<evidence type="ECO:0000256" key="1">
    <source>
        <dbReference type="ARBA" id="ARBA00022723"/>
    </source>
</evidence>
<dbReference type="GO" id="GO:0008270">
    <property type="term" value="F:zinc ion binding"/>
    <property type="evidence" value="ECO:0007669"/>
    <property type="project" value="UniProtKB-KW"/>
</dbReference>
<organism evidence="12 14">
    <name type="scientific">Pyrenophora tritici-repentis</name>
    <dbReference type="NCBI Taxonomy" id="45151"/>
    <lineage>
        <taxon>Eukaryota</taxon>
        <taxon>Fungi</taxon>
        <taxon>Dikarya</taxon>
        <taxon>Ascomycota</taxon>
        <taxon>Pezizomycotina</taxon>
        <taxon>Dothideomycetes</taxon>
        <taxon>Pleosporomycetidae</taxon>
        <taxon>Pleosporales</taxon>
        <taxon>Pleosporineae</taxon>
        <taxon>Pleosporaceae</taxon>
        <taxon>Pyrenophora</taxon>
    </lineage>
</organism>
<dbReference type="OMA" id="KAVFFCA"/>
<reference evidence="14" key="4">
    <citation type="journal article" date="2022" name="Microb. Genom.">
        <title>A global pangenome for the wheat fungal pathogen Pyrenophora tritici-repentis and prediction of effector protein structural homology.</title>
        <authorList>
            <person name="Moolhuijzen P.M."/>
            <person name="See P.T."/>
            <person name="Shi G."/>
            <person name="Powell H.R."/>
            <person name="Cockram J."/>
            <person name="Jorgensen L.N."/>
            <person name="Benslimane H."/>
            <person name="Strelkov S.E."/>
            <person name="Turner J."/>
            <person name="Liu Z."/>
            <person name="Moffat C.S."/>
        </authorList>
    </citation>
    <scope>NUCLEOTIDE SEQUENCE [LARGE SCALE GENOMIC DNA]</scope>
</reference>
<dbReference type="GO" id="GO:0006974">
    <property type="term" value="P:DNA damage response"/>
    <property type="evidence" value="ECO:0007669"/>
    <property type="project" value="TreeGrafter"/>
</dbReference>
<dbReference type="InterPro" id="IPR000330">
    <property type="entry name" value="SNF2_N"/>
</dbReference>
<reference evidence="11 13" key="1">
    <citation type="journal article" date="2018" name="BMC Genomics">
        <title>Comparative genomics of the wheat fungal pathogen Pyrenophora tritici-repentis reveals chromosomal variations and genome plasticity.</title>
        <authorList>
            <person name="Moolhuijzen P."/>
            <person name="See P.T."/>
            <person name="Hane J.K."/>
            <person name="Shi G."/>
            <person name="Liu Z."/>
            <person name="Oliver R.P."/>
            <person name="Moffat C.S."/>
        </authorList>
    </citation>
    <scope>NUCLEOTIDE SEQUENCE [LARGE SCALE GENOMIC DNA]</scope>
    <source>
        <strain evidence="11">M4</strain>
    </source>
</reference>
<dbReference type="EMBL" id="NQIK02000002">
    <property type="protein sequence ID" value="KAF7574904.1"/>
    <property type="molecule type" value="Genomic_DNA"/>
</dbReference>
<keyword evidence="14" id="KW-1185">Reference proteome</keyword>
<keyword evidence="1" id="KW-0479">Metal-binding</keyword>
<feature type="compositionally biased region" description="Polar residues" evidence="8">
    <location>
        <begin position="1214"/>
        <end position="1223"/>
    </location>
</feature>
<dbReference type="SMART" id="SM00184">
    <property type="entry name" value="RING"/>
    <property type="match status" value="1"/>
</dbReference>
<dbReference type="PROSITE" id="PS00518">
    <property type="entry name" value="ZF_RING_1"/>
    <property type="match status" value="1"/>
</dbReference>
<dbReference type="InterPro" id="IPR014001">
    <property type="entry name" value="Helicase_ATP-bd"/>
</dbReference>
<dbReference type="FunFam" id="3.40.50.10810:FF:000059">
    <property type="entry name" value="SNF2 family helicase/ATPase, putative"/>
    <property type="match status" value="1"/>
</dbReference>
<dbReference type="GO" id="GO:0005634">
    <property type="term" value="C:nucleus"/>
    <property type="evidence" value="ECO:0007669"/>
    <property type="project" value="TreeGrafter"/>
</dbReference>
<dbReference type="Proteomes" id="UP000249757">
    <property type="component" value="Unassembled WGS sequence"/>
</dbReference>
<name>A0A2W1GHN9_9PLEO</name>
<reference evidence="12" key="2">
    <citation type="submission" date="2021-05" db="EMBL/GenBank/DDBJ databases">
        <authorList>
            <person name="Moolhuijzen P.M."/>
            <person name="Moffat C.S."/>
        </authorList>
    </citation>
    <scope>NUCLEOTIDE SEQUENCE</scope>
    <source>
        <strain evidence="12">86-124</strain>
    </source>
</reference>
<dbReference type="GO" id="GO:0004386">
    <property type="term" value="F:helicase activity"/>
    <property type="evidence" value="ECO:0007669"/>
    <property type="project" value="UniProtKB-KW"/>
</dbReference>
<accession>A0A2W1GHN9</accession>
<feature type="domain" description="Helicase ATP-binding" evidence="10">
    <location>
        <begin position="346"/>
        <end position="550"/>
    </location>
</feature>
<evidence type="ECO:0000313" key="13">
    <source>
        <dbReference type="Proteomes" id="UP000245464"/>
    </source>
</evidence>
<evidence type="ECO:0000256" key="5">
    <source>
        <dbReference type="ARBA" id="ARBA00022833"/>
    </source>
</evidence>
<evidence type="ECO:0000313" key="11">
    <source>
        <dbReference type="EMBL" id="KAF7574904.1"/>
    </source>
</evidence>
<evidence type="ECO:0000313" key="12">
    <source>
        <dbReference type="EMBL" id="KAI1518961.1"/>
    </source>
</evidence>
<reference evidence="12" key="3">
    <citation type="journal article" date="2022" name="bioRxiv">
        <title>A global pangenome for the wheat fungal pathogen Pyrenophora tritici-repentis and prediction of effector protein structural homology.</title>
        <authorList>
            <person name="Moolhuijzen P."/>
            <person name="See P.T."/>
            <person name="Shi G."/>
            <person name="Powell H.R."/>
            <person name="Cockram J."/>
            <person name="Jorgensen L.N."/>
            <person name="Benslimane H."/>
            <person name="Strelkov S.E."/>
            <person name="Turner J."/>
            <person name="Liu Z."/>
            <person name="Moffat C.S."/>
        </authorList>
    </citation>
    <scope>NUCLEOTIDE SEQUENCE</scope>
    <source>
        <strain evidence="12">86-124</strain>
    </source>
</reference>
<dbReference type="PANTHER" id="PTHR45865">
    <property type="entry name" value="E3 UBIQUITIN-PROTEIN LIGASE SHPRH FAMILY MEMBER"/>
    <property type="match status" value="1"/>
</dbReference>
<dbReference type="Pfam" id="PF00271">
    <property type="entry name" value="Helicase_C"/>
    <property type="match status" value="1"/>
</dbReference>
<dbReference type="InterPro" id="IPR001650">
    <property type="entry name" value="Helicase_C-like"/>
</dbReference>
<dbReference type="InterPro" id="IPR001841">
    <property type="entry name" value="Znf_RING"/>
</dbReference>
<comment type="caution">
    <text evidence="12">The sequence shown here is derived from an EMBL/GenBank/DDBJ whole genome shotgun (WGS) entry which is preliminary data.</text>
</comment>
<dbReference type="CDD" id="cd18793">
    <property type="entry name" value="SF2_C_SNF"/>
    <property type="match status" value="1"/>
</dbReference>
<feature type="region of interest" description="Disordered" evidence="8">
    <location>
        <begin position="1210"/>
        <end position="1229"/>
    </location>
</feature>
<keyword evidence="6" id="KW-0067">ATP-binding</keyword>
<evidence type="ECO:0000259" key="9">
    <source>
        <dbReference type="PROSITE" id="PS50089"/>
    </source>
</evidence>
<dbReference type="SMART" id="SM00487">
    <property type="entry name" value="DEXDc"/>
    <property type="match status" value="1"/>
</dbReference>
<evidence type="ECO:0000256" key="3">
    <source>
        <dbReference type="ARBA" id="ARBA00022771"/>
    </source>
</evidence>
<dbReference type="GO" id="GO:0061630">
    <property type="term" value="F:ubiquitin protein ligase activity"/>
    <property type="evidence" value="ECO:0007669"/>
    <property type="project" value="TreeGrafter"/>
</dbReference>
<dbReference type="Gene3D" id="3.40.50.300">
    <property type="entry name" value="P-loop containing nucleotide triphosphate hydrolases"/>
    <property type="match status" value="1"/>
</dbReference>
<dbReference type="GO" id="GO:0016787">
    <property type="term" value="F:hydrolase activity"/>
    <property type="evidence" value="ECO:0007669"/>
    <property type="project" value="UniProtKB-KW"/>
</dbReference>
<dbReference type="SUPFAM" id="SSF57850">
    <property type="entry name" value="RING/U-box"/>
    <property type="match status" value="1"/>
</dbReference>
<dbReference type="InterPro" id="IPR017907">
    <property type="entry name" value="Znf_RING_CS"/>
</dbReference>
<evidence type="ECO:0000256" key="6">
    <source>
        <dbReference type="ARBA" id="ARBA00022840"/>
    </source>
</evidence>
<feature type="region of interest" description="Disordered" evidence="8">
    <location>
        <begin position="1392"/>
        <end position="1412"/>
    </location>
</feature>
<dbReference type="EMBL" id="NRDI02000002">
    <property type="protein sequence ID" value="KAI1518961.1"/>
    <property type="molecule type" value="Genomic_DNA"/>
</dbReference>
<feature type="domain" description="RING-type" evidence="9">
    <location>
        <begin position="1148"/>
        <end position="1186"/>
    </location>
</feature>
<dbReference type="Pfam" id="PF26021">
    <property type="entry name" value="Ferritin_C144_05"/>
    <property type="match status" value="1"/>
</dbReference>
<proteinExistence type="predicted"/>
<dbReference type="Proteomes" id="UP000245464">
    <property type="component" value="Chromosome 2"/>
</dbReference>
<keyword evidence="12" id="KW-0347">Helicase</keyword>
<evidence type="ECO:0000259" key="10">
    <source>
        <dbReference type="PROSITE" id="PS51192"/>
    </source>
</evidence>
<dbReference type="InterPro" id="IPR027417">
    <property type="entry name" value="P-loop_NTPase"/>
</dbReference>
<dbReference type="CDD" id="cd16568">
    <property type="entry name" value="RING-HC_ScPSH1-like"/>
    <property type="match status" value="1"/>
</dbReference>
<dbReference type="CDD" id="cd18070">
    <property type="entry name" value="DEXQc_SHPRH"/>
    <property type="match status" value="1"/>
</dbReference>
<keyword evidence="4" id="KW-0378">Hydrolase</keyword>
<dbReference type="SUPFAM" id="SSF52540">
    <property type="entry name" value="P-loop containing nucleoside triphosphate hydrolases"/>
    <property type="match status" value="2"/>
</dbReference>
<gene>
    <name evidence="12" type="ORF">Ptr86124_002089</name>
    <name evidence="11" type="ORF">PtrM4_065280</name>
</gene>
<evidence type="ECO:0000256" key="4">
    <source>
        <dbReference type="ARBA" id="ARBA00022801"/>
    </source>
</evidence>
<protein>
    <submittedName>
        <fullName evidence="12">ATP-dependent DNA helicase</fullName>
    </submittedName>
    <submittedName>
        <fullName evidence="11">HepA, Superfamily II DNA-RNA helicase, SNF2 family</fullName>
    </submittedName>
</protein>
<keyword evidence="3 7" id="KW-0863">Zinc-finger</keyword>
<dbReference type="InterPro" id="IPR049730">
    <property type="entry name" value="SNF2/RAD54-like_C"/>
</dbReference>
<dbReference type="Gene3D" id="3.30.40.10">
    <property type="entry name" value="Zinc/RING finger domain, C3HC4 (zinc finger)"/>
    <property type="match status" value="1"/>
</dbReference>
<dbReference type="InterPro" id="IPR038718">
    <property type="entry name" value="SNF2-like_sf"/>
</dbReference>
<dbReference type="InterPro" id="IPR013083">
    <property type="entry name" value="Znf_RING/FYVE/PHD"/>
</dbReference>
<dbReference type="GO" id="GO:0000209">
    <property type="term" value="P:protein polyubiquitination"/>
    <property type="evidence" value="ECO:0007669"/>
    <property type="project" value="TreeGrafter"/>
</dbReference>
<dbReference type="Gene3D" id="3.40.50.10810">
    <property type="entry name" value="Tandem AAA-ATPase domain"/>
    <property type="match status" value="1"/>
</dbReference>
<keyword evidence="2" id="KW-0547">Nucleotide-binding</keyword>
<evidence type="ECO:0000256" key="7">
    <source>
        <dbReference type="PROSITE-ProRule" id="PRU00175"/>
    </source>
</evidence>
<dbReference type="Pfam" id="PF00176">
    <property type="entry name" value="SNF2-rel_dom"/>
    <property type="match status" value="1"/>
</dbReference>
<dbReference type="InterPro" id="IPR052583">
    <property type="entry name" value="ATP-helicase/E3_Ub-Ligase"/>
</dbReference>
<sequence>MVSLHGSADVLSTNPSLLTKSGPAGAFISLSAQDAPTCISTIHRLFAAPDASREEGPSSKRRKVGGGGAIAIKPQAKFDEKKSIVLTKISIDLNMPVASHGSMDMAYTTTESQEPILVELESIYRERNTRQAFQVALWNVANSTGVDIVATTPTPFLDSIVTHMRTAATLATTRAGKKSKPVSRAAFCRCQLYQPADGQTSYRLDVEIRWTLGISVVEDPSIRGHYMNEDLKLLSTYLSDAATEGEKTWTLSDFYDSVHVPPADLKVSPRIKQALNATSLLPFQERTVDWLLRREGVAFSPSGTLEPFVNTSPPASFRPTNDAIGVPCYASQLRGAVVTDLDAAKGDALQTLRGGILAEEMGLGKTLELIALISHHPRVVREDKIHDDYTGIDVKPSGATLIITPSSILDQWVTELYNHAPELKVCHYKGIPSLNAPKEDHAASTIDHLMQYDVVLTTYQVLAKEIHHAVPPPDRSSRRAKTCERRTSPLVGISWWRVCLDEAQMVESGVSQAAKVARIIPRCNAWAVSGTPLRKDIQDLRGLLVFLRCDAFANNKAVWGRLDKASFRGIFNEIALRNTKYNVRNELQLPPQKRIVITVPFTTIEEQHYTELMRQMCDSCWLTSDGKPIAEDRDLTHPDVIERMREWLVRLRQTCLHVNVGRRNRRALGAKNGALRTVHEVLEVMIEQTDTKWKSSAREMILCMIKMGHIHAYAGEFVTRAESALPYYLAAHIEASEYIEICREDLAEEEQKLGRSASVGLGEGDDDEEADSGNLGRIPVLRKSLRTFLELDHAAHFFTATTIHQIKENPELTEPGSRLWHEKDRSETSYYEKAKVVRRELLKHSKIRAKRQMEKVDAKKPFHQIPKIEDLPDLGGIEARKILDAMDNISDFLNAQAEQIQAWRTKIVDILLTRLVDDDDDDQETTGEEYDDSLKAQDELYVYIMALRTLVADRNAAVNGLQDTLIEHELKAAEKQAKNKDGQEDRGHAPELVIEVVNTRRMLQATLQPGSLKGVVSGVRSLINGLQWRADNGDSRASTELSILQKHITRIQTVTSEQAKAITELEKEQEMFRGTMNQRLEYYRQVQHISDTVAKYQEDLDEFFNKREFEKTQHARDLKKEDATTHKARYTYLRHLRTENQNEATAECIICREDIELGVLTSCGHKYCKDCINTWWRVHRTCPTCKQKLGSSDFTDISFKPSEIRAKEEIHESGSLTQASTPGSSSTASIYSDISDSTMREIKMIDLDGSYGTKVDMIARHLIWIRKNDPGAKSIIFSQFGDFLGVLRDALDKWKIGASSIADRNGIRKFKTDQSVECLLLDAKTDSSGLTLVNATYVFLCEPLINPAIELQAINRVHRIGQQRPTTVFMYLISDTVEEAIYDISVTRRLEHMSSNDRSKAPSRSGSAAPGLKEQNLDAANSAELQSAPLKQLLRKKGDGEVVQEDDLWHCLFGKPKKEPQPVLESVVARELRAGAAEARLANAGPAAATAGDADDGDVEMVGLPGSSGGAAGAIPIVGARWDDEVRL</sequence>
<keyword evidence="5" id="KW-0862">Zinc</keyword>
<evidence type="ECO:0000256" key="8">
    <source>
        <dbReference type="SAM" id="MobiDB-lite"/>
    </source>
</evidence>